<feature type="domain" description="Hemerythrin-like" evidence="5">
    <location>
        <begin position="33"/>
        <end position="177"/>
    </location>
</feature>
<dbReference type="AlphaFoldDB" id="A0A5Q0TBJ9"/>
<evidence type="ECO:0000313" key="7">
    <source>
        <dbReference type="Proteomes" id="UP000348942"/>
    </source>
</evidence>
<dbReference type="PANTHER" id="PTHR36438">
    <property type="entry name" value="IRON-SULFUR CLUSTER REPAIR PROTEIN YTFE"/>
    <property type="match status" value="1"/>
</dbReference>
<dbReference type="PANTHER" id="PTHR36438:SF1">
    <property type="entry name" value="IRON-SULFUR CLUSTER REPAIR PROTEIN YTFE"/>
    <property type="match status" value="1"/>
</dbReference>
<evidence type="ECO:0000256" key="1">
    <source>
        <dbReference type="ARBA" id="ARBA00004496"/>
    </source>
</evidence>
<evidence type="ECO:0000259" key="5">
    <source>
        <dbReference type="Pfam" id="PF01814"/>
    </source>
</evidence>
<dbReference type="Gene3D" id="1.20.120.520">
    <property type="entry name" value="nmb1532 protein domain like"/>
    <property type="match status" value="1"/>
</dbReference>
<accession>A0A5Q0TBJ9</accession>
<dbReference type="InterPro" id="IPR019903">
    <property type="entry name" value="RIC_family"/>
</dbReference>
<comment type="subcellular location">
    <subcellularLocation>
        <location evidence="1">Cytoplasm</location>
    </subcellularLocation>
</comment>
<proteinExistence type="predicted"/>
<dbReference type="EMBL" id="CP045699">
    <property type="protein sequence ID" value="QGA64483.1"/>
    <property type="molecule type" value="Genomic_DNA"/>
</dbReference>
<dbReference type="Proteomes" id="UP000348942">
    <property type="component" value="Chromosome 1"/>
</dbReference>
<keyword evidence="3" id="KW-0479">Metal-binding</keyword>
<keyword evidence="7" id="KW-1185">Reference proteome</keyword>
<evidence type="ECO:0000256" key="2">
    <source>
        <dbReference type="ARBA" id="ARBA00022490"/>
    </source>
</evidence>
<keyword evidence="4" id="KW-0408">Iron</keyword>
<evidence type="ECO:0000256" key="4">
    <source>
        <dbReference type="ARBA" id="ARBA00023004"/>
    </source>
</evidence>
<evidence type="ECO:0000313" key="6">
    <source>
        <dbReference type="EMBL" id="QGA64483.1"/>
    </source>
</evidence>
<gene>
    <name evidence="6" type="ORF">GFB47_03035</name>
</gene>
<dbReference type="GO" id="GO:0046872">
    <property type="term" value="F:metal ion binding"/>
    <property type="evidence" value="ECO:0007669"/>
    <property type="project" value="UniProtKB-KW"/>
</dbReference>
<dbReference type="InterPro" id="IPR012312">
    <property type="entry name" value="Hemerythrin-like"/>
</dbReference>
<name>A0A5Q0TBJ9_9VIBR</name>
<evidence type="ECO:0000256" key="3">
    <source>
        <dbReference type="ARBA" id="ARBA00022723"/>
    </source>
</evidence>
<sequence length="183" mass="20413">MNMSMQSGEHNLTQDQLQQLSELPLDQLTDVIVAGHHDYIRATGPELICLGDTLLNVHGADSDIIRALVPLIHALVDDLTPHLYKEEQILFPAIQGLVTGQSVQSCFGHVSNPIRMMMHEHTEADNLAVAMQKVTNHFNAPEGACNTWRKCYQLLEEFCQDLVNHIHVEDTILFPKAITLADA</sequence>
<protein>
    <recommendedName>
        <fullName evidence="5">Hemerythrin-like domain-containing protein</fullName>
    </recommendedName>
</protein>
<reference evidence="6 7" key="1">
    <citation type="submission" date="2019-10" db="EMBL/GenBank/DDBJ databases">
        <title>Vibrio sp. nov., isolated from Coralline algae surface.</title>
        <authorList>
            <person name="Geng Y."/>
            <person name="Zhang X."/>
        </authorList>
    </citation>
    <scope>NUCLEOTIDE SEQUENCE [LARGE SCALE GENOMIC DNA]</scope>
    <source>
        <strain evidence="6 7">SM1977</strain>
    </source>
</reference>
<keyword evidence="2" id="KW-0963">Cytoplasm</keyword>
<dbReference type="Pfam" id="PF01814">
    <property type="entry name" value="Hemerythrin"/>
    <property type="match status" value="1"/>
</dbReference>
<dbReference type="GO" id="GO:0005737">
    <property type="term" value="C:cytoplasm"/>
    <property type="evidence" value="ECO:0007669"/>
    <property type="project" value="UniProtKB-SubCell"/>
</dbReference>
<organism evidence="6 7">
    <name type="scientific">Vibrio algicola</name>
    <dbReference type="NCBI Taxonomy" id="2662262"/>
    <lineage>
        <taxon>Bacteria</taxon>
        <taxon>Pseudomonadati</taxon>
        <taxon>Pseudomonadota</taxon>
        <taxon>Gammaproteobacteria</taxon>
        <taxon>Vibrionales</taxon>
        <taxon>Vibrionaceae</taxon>
        <taxon>Vibrio</taxon>
    </lineage>
</organism>